<dbReference type="SMART" id="SM00530">
    <property type="entry name" value="HTH_XRE"/>
    <property type="match status" value="1"/>
</dbReference>
<dbReference type="PROSITE" id="PS50943">
    <property type="entry name" value="HTH_CROC1"/>
    <property type="match status" value="1"/>
</dbReference>
<organism evidence="2 3">
    <name type="scientific">Flavonifractor plautii</name>
    <name type="common">Fusobacterium plautii</name>
    <dbReference type="NCBI Taxonomy" id="292800"/>
    <lineage>
        <taxon>Bacteria</taxon>
        <taxon>Bacillati</taxon>
        <taxon>Bacillota</taxon>
        <taxon>Clostridia</taxon>
        <taxon>Eubacteriales</taxon>
        <taxon>Oscillospiraceae</taxon>
        <taxon>Flavonifractor</taxon>
    </lineage>
</organism>
<dbReference type="RefSeq" id="WP_009257760.1">
    <property type="nucleotide sequence ID" value="NZ_BAABZG010000001.1"/>
</dbReference>
<gene>
    <name evidence="2" type="ORF">ERS852411_00005</name>
</gene>
<dbReference type="SUPFAM" id="SSF47413">
    <property type="entry name" value="lambda repressor-like DNA-binding domains"/>
    <property type="match status" value="1"/>
</dbReference>
<evidence type="ECO:0000313" key="2">
    <source>
        <dbReference type="EMBL" id="CUN51640.1"/>
    </source>
</evidence>
<dbReference type="EMBL" id="CYZT01000001">
    <property type="protein sequence ID" value="CUN51640.1"/>
    <property type="molecule type" value="Genomic_DNA"/>
</dbReference>
<dbReference type="InterPro" id="IPR001387">
    <property type="entry name" value="Cro/C1-type_HTH"/>
</dbReference>
<protein>
    <submittedName>
        <fullName evidence="2">Helix-turn-helix</fullName>
    </submittedName>
</protein>
<sequence>MIQKETTGMILRKLRGDRTQEEIAAILGITKSSWAMYERDERVPRDEVKIRIANFFGKTVQELFYTPIEHYKCS</sequence>
<reference evidence="2 3" key="1">
    <citation type="submission" date="2015-09" db="EMBL/GenBank/DDBJ databases">
        <authorList>
            <consortium name="Pathogen Informatics"/>
        </authorList>
    </citation>
    <scope>NUCLEOTIDE SEQUENCE [LARGE SCALE GENOMIC DNA]</scope>
    <source>
        <strain evidence="2 3">2789STDY5608854</strain>
    </source>
</reference>
<feature type="domain" description="HTH cro/C1-type" evidence="1">
    <location>
        <begin position="11"/>
        <end position="63"/>
    </location>
</feature>
<evidence type="ECO:0000313" key="3">
    <source>
        <dbReference type="Proteomes" id="UP000095746"/>
    </source>
</evidence>
<dbReference type="Pfam" id="PF01381">
    <property type="entry name" value="HTH_3"/>
    <property type="match status" value="1"/>
</dbReference>
<dbReference type="Gene3D" id="1.10.260.40">
    <property type="entry name" value="lambda repressor-like DNA-binding domains"/>
    <property type="match status" value="1"/>
</dbReference>
<name>A0A173XK53_FLAPL</name>
<dbReference type="AlphaFoldDB" id="A0A173XK53"/>
<accession>A0A173XK53</accession>
<evidence type="ECO:0000259" key="1">
    <source>
        <dbReference type="PROSITE" id="PS50943"/>
    </source>
</evidence>
<dbReference type="GO" id="GO:0003677">
    <property type="term" value="F:DNA binding"/>
    <property type="evidence" value="ECO:0007669"/>
    <property type="project" value="InterPro"/>
</dbReference>
<dbReference type="CDD" id="cd00093">
    <property type="entry name" value="HTH_XRE"/>
    <property type="match status" value="1"/>
</dbReference>
<dbReference type="Proteomes" id="UP000095746">
    <property type="component" value="Unassembled WGS sequence"/>
</dbReference>
<dbReference type="InterPro" id="IPR010982">
    <property type="entry name" value="Lambda_DNA-bd_dom_sf"/>
</dbReference>
<proteinExistence type="predicted"/>